<feature type="signal peptide" evidence="3">
    <location>
        <begin position="1"/>
        <end position="23"/>
    </location>
</feature>
<dbReference type="Gene3D" id="3.10.450.30">
    <property type="entry name" value="Microbial ribonucleases"/>
    <property type="match status" value="1"/>
</dbReference>
<keyword evidence="2" id="KW-0378">Hydrolase</keyword>
<dbReference type="GO" id="GO:0003723">
    <property type="term" value="F:RNA binding"/>
    <property type="evidence" value="ECO:0007669"/>
    <property type="project" value="InterPro"/>
</dbReference>
<gene>
    <name evidence="4" type="ORF">BGTH12_LOCUS5705</name>
</gene>
<proteinExistence type="predicted"/>
<organism evidence="4 5">
    <name type="scientific">Blumeria graminis f. sp. triticale</name>
    <dbReference type="NCBI Taxonomy" id="1689686"/>
    <lineage>
        <taxon>Eukaryota</taxon>
        <taxon>Fungi</taxon>
        <taxon>Dikarya</taxon>
        <taxon>Ascomycota</taxon>
        <taxon>Pezizomycotina</taxon>
        <taxon>Leotiomycetes</taxon>
        <taxon>Erysiphales</taxon>
        <taxon>Erysiphaceae</taxon>
        <taxon>Blumeria</taxon>
    </lineage>
</organism>
<dbReference type="AlphaFoldDB" id="A0A9W4D9G1"/>
<evidence type="ECO:0000313" key="4">
    <source>
        <dbReference type="EMBL" id="CAD6504347.1"/>
    </source>
</evidence>
<keyword evidence="1" id="KW-0540">Nuclease</keyword>
<name>A0A9W4D9G1_BLUGR</name>
<dbReference type="Proteomes" id="UP000683417">
    <property type="component" value="Unassembled WGS sequence"/>
</dbReference>
<dbReference type="GO" id="GO:0016787">
    <property type="term" value="F:hydrolase activity"/>
    <property type="evidence" value="ECO:0007669"/>
    <property type="project" value="UniProtKB-KW"/>
</dbReference>
<accession>A0A9W4D9G1</accession>
<evidence type="ECO:0000313" key="5">
    <source>
        <dbReference type="Proteomes" id="UP000683417"/>
    </source>
</evidence>
<evidence type="ECO:0000256" key="3">
    <source>
        <dbReference type="SAM" id="SignalP"/>
    </source>
</evidence>
<reference evidence="4" key="1">
    <citation type="submission" date="2020-10" db="EMBL/GenBank/DDBJ databases">
        <authorList>
            <person name="Muller C M."/>
        </authorList>
    </citation>
    <scope>NUCLEOTIDE SEQUENCE</scope>
    <source>
        <strain evidence="4">THUN-12</strain>
    </source>
</reference>
<feature type="chain" id="PRO_5040820860" evidence="3">
    <location>
        <begin position="24"/>
        <end position="432"/>
    </location>
</feature>
<evidence type="ECO:0000256" key="1">
    <source>
        <dbReference type="ARBA" id="ARBA00022722"/>
    </source>
</evidence>
<keyword evidence="3" id="KW-0732">Signal</keyword>
<comment type="caution">
    <text evidence="4">The sequence shown here is derived from an EMBL/GenBank/DDBJ whole genome shotgun (WGS) entry which is preliminary data.</text>
</comment>
<dbReference type="EMBL" id="CAJHIT010000008">
    <property type="protein sequence ID" value="CAD6504347.1"/>
    <property type="molecule type" value="Genomic_DNA"/>
</dbReference>
<sequence length="432" mass="50083">MLNPAALLSTSIALLVHISAVLASTSVLQTRETNGQGFDYNCQNSIFKREDVNIHMKYGCKALRYSLEFNVFPSFFEESYLFPEYSHRVLFSWPINLGTNKFRHGPTGYNRVVFTHLCEFVALVVVKPAKLTTDRRTVSLCPQILKDASLPGPIPSMYMIRDELDRIRCGDQIMVTKEYVIDATNRACKRKFRLKNSSWIPAPKGLFPSDNFWLIPLTMFKMSYNKGLRDESVSIVDDNCKLQGMLYGKADNWHHCTEARVTNPTRYDADNHIGYQTDDHEERLLKKTDRFKCSGVSLDNEVIIKNFKVAKDFFKINLMESKKIKDDEENENENTEKKVKDLPFPRQSLQGHVWLWPLRLPETPTQSARKRNHPAYFMLGLNSSKKLTGIYFSNTRANRKRELKRCLARHETNNRSHDEVTLDLFHNNPIED</sequence>
<protein>
    <submittedName>
        <fullName evidence="4">BgTH12-06078</fullName>
    </submittedName>
</protein>
<dbReference type="GO" id="GO:0004540">
    <property type="term" value="F:RNA nuclease activity"/>
    <property type="evidence" value="ECO:0007669"/>
    <property type="project" value="InterPro"/>
</dbReference>
<dbReference type="SUPFAM" id="SSF53933">
    <property type="entry name" value="Microbial ribonucleases"/>
    <property type="match status" value="1"/>
</dbReference>
<evidence type="ECO:0000256" key="2">
    <source>
        <dbReference type="ARBA" id="ARBA00022801"/>
    </source>
</evidence>
<dbReference type="InterPro" id="IPR016191">
    <property type="entry name" value="Ribonuclease/ribotoxin"/>
</dbReference>